<keyword evidence="3" id="KW-1185">Reference proteome</keyword>
<evidence type="ECO:0000313" key="2">
    <source>
        <dbReference type="EMBL" id="VDM23517.1"/>
    </source>
</evidence>
<proteinExistence type="predicted"/>
<gene>
    <name evidence="2" type="ORF">TTAC_LOCUS3836</name>
</gene>
<dbReference type="STRING" id="6205.A0A0R3WSW2"/>
<evidence type="ECO:0000256" key="1">
    <source>
        <dbReference type="SAM" id="SignalP"/>
    </source>
</evidence>
<accession>A0A0R3WSW2</accession>
<dbReference type="OrthoDB" id="3142434at2759"/>
<feature type="signal peptide" evidence="1">
    <location>
        <begin position="1"/>
        <end position="18"/>
    </location>
</feature>
<evidence type="ECO:0000313" key="3">
    <source>
        <dbReference type="Proteomes" id="UP000274429"/>
    </source>
</evidence>
<keyword evidence="1" id="KW-0732">Signal</keyword>
<reference evidence="2 3" key="2">
    <citation type="submission" date="2018-11" db="EMBL/GenBank/DDBJ databases">
        <authorList>
            <consortium name="Pathogen Informatics"/>
        </authorList>
    </citation>
    <scope>NUCLEOTIDE SEQUENCE [LARGE SCALE GENOMIC DNA]</scope>
</reference>
<dbReference type="WBParaSite" id="TTAC_0000385201-mRNA-1">
    <property type="protein sequence ID" value="TTAC_0000385201-mRNA-1"/>
    <property type="gene ID" value="TTAC_0000385201"/>
</dbReference>
<sequence length="75" mass="8404">MHVFYVIFFVIATVVCTAYRHDGRELAVALLNSTILLFDPDEGIQLGSIEGRCDLDVAQVSNEDRVTPHRAAKER</sequence>
<reference evidence="4" key="1">
    <citation type="submission" date="2017-02" db="UniProtKB">
        <authorList>
            <consortium name="WormBaseParasite"/>
        </authorList>
    </citation>
    <scope>IDENTIFICATION</scope>
</reference>
<dbReference type="AlphaFoldDB" id="A0A0R3WSW2"/>
<dbReference type="EMBL" id="UYWX01003128">
    <property type="protein sequence ID" value="VDM23517.1"/>
    <property type="molecule type" value="Genomic_DNA"/>
</dbReference>
<protein>
    <submittedName>
        <fullName evidence="4">Secreted protein</fullName>
    </submittedName>
</protein>
<dbReference type="Proteomes" id="UP000274429">
    <property type="component" value="Unassembled WGS sequence"/>
</dbReference>
<feature type="chain" id="PRO_5043133079" evidence="1">
    <location>
        <begin position="19"/>
        <end position="75"/>
    </location>
</feature>
<organism evidence="4">
    <name type="scientific">Hydatigena taeniaeformis</name>
    <name type="common">Feline tapeworm</name>
    <name type="synonym">Taenia taeniaeformis</name>
    <dbReference type="NCBI Taxonomy" id="6205"/>
    <lineage>
        <taxon>Eukaryota</taxon>
        <taxon>Metazoa</taxon>
        <taxon>Spiralia</taxon>
        <taxon>Lophotrochozoa</taxon>
        <taxon>Platyhelminthes</taxon>
        <taxon>Cestoda</taxon>
        <taxon>Eucestoda</taxon>
        <taxon>Cyclophyllidea</taxon>
        <taxon>Taeniidae</taxon>
        <taxon>Hydatigera</taxon>
    </lineage>
</organism>
<name>A0A0R3WSW2_HYDTA</name>
<evidence type="ECO:0000313" key="4">
    <source>
        <dbReference type="WBParaSite" id="TTAC_0000385201-mRNA-1"/>
    </source>
</evidence>